<gene>
    <name evidence="2" type="ORF">FMUND_7644</name>
</gene>
<sequence length="203" mass="23450">MAKKKKPTLRERRALRAQAAPAFAPSTAEIDMSNTETHAKQERAAAEKMPRQKAEIKQRLEQHDDAIDEMGKLIAQAGNKAFEMEQAVEKLENEHDFEEPECYTFDDLDRYKIRGWGLLENTKRELRSLVDENYKLKIQIHTHKSIFTQQTFVQKQQKAALDQQKAAIEQLRPTIGAMRDRLYEVEIVANKILGKATEKDLQS</sequence>
<dbReference type="OrthoDB" id="5104154at2759"/>
<dbReference type="Proteomes" id="UP000544331">
    <property type="component" value="Unassembled WGS sequence"/>
</dbReference>
<evidence type="ECO:0000313" key="3">
    <source>
        <dbReference type="Proteomes" id="UP000544331"/>
    </source>
</evidence>
<reference evidence="2 3" key="1">
    <citation type="submission" date="2020-05" db="EMBL/GenBank/DDBJ databases">
        <title>Identification and distribution of gene clusters putatively required for synthesis of sphingolipid metabolism inhibitors in phylogenetically diverse species of the filamentous fungus Fusarium.</title>
        <authorList>
            <person name="Kim H.-S."/>
            <person name="Busman M."/>
            <person name="Brown D.W."/>
            <person name="Divon H."/>
            <person name="Uhlig S."/>
            <person name="Proctor R.H."/>
        </authorList>
    </citation>
    <scope>NUCLEOTIDE SEQUENCE [LARGE SCALE GENOMIC DNA]</scope>
    <source>
        <strain evidence="2 3">NRRL 66235</strain>
    </source>
</reference>
<evidence type="ECO:0000313" key="2">
    <source>
        <dbReference type="EMBL" id="KAF5713979.1"/>
    </source>
</evidence>
<dbReference type="AlphaFoldDB" id="A0A8H5YKF2"/>
<feature type="region of interest" description="Disordered" evidence="1">
    <location>
        <begin position="1"/>
        <end position="52"/>
    </location>
</feature>
<name>A0A8H5YKF2_9HYPO</name>
<feature type="compositionally biased region" description="Low complexity" evidence="1">
    <location>
        <begin position="16"/>
        <end position="29"/>
    </location>
</feature>
<keyword evidence="3" id="KW-1185">Reference proteome</keyword>
<proteinExistence type="predicted"/>
<accession>A0A8H5YKF2</accession>
<protein>
    <submittedName>
        <fullName evidence="2">Uncharacterized protein</fullName>
    </submittedName>
</protein>
<evidence type="ECO:0000256" key="1">
    <source>
        <dbReference type="SAM" id="MobiDB-lite"/>
    </source>
</evidence>
<organism evidence="2 3">
    <name type="scientific">Fusarium mundagurra</name>
    <dbReference type="NCBI Taxonomy" id="1567541"/>
    <lineage>
        <taxon>Eukaryota</taxon>
        <taxon>Fungi</taxon>
        <taxon>Dikarya</taxon>
        <taxon>Ascomycota</taxon>
        <taxon>Pezizomycotina</taxon>
        <taxon>Sordariomycetes</taxon>
        <taxon>Hypocreomycetidae</taxon>
        <taxon>Hypocreales</taxon>
        <taxon>Nectriaceae</taxon>
        <taxon>Fusarium</taxon>
        <taxon>Fusarium fujikuroi species complex</taxon>
    </lineage>
</organism>
<comment type="caution">
    <text evidence="2">The sequence shown here is derived from an EMBL/GenBank/DDBJ whole genome shotgun (WGS) entry which is preliminary data.</text>
</comment>
<feature type="compositionally biased region" description="Basic and acidic residues" evidence="1">
    <location>
        <begin position="37"/>
        <end position="52"/>
    </location>
</feature>
<dbReference type="EMBL" id="JAAOAN010000257">
    <property type="protein sequence ID" value="KAF5713979.1"/>
    <property type="molecule type" value="Genomic_DNA"/>
</dbReference>